<comment type="catalytic activity">
    <reaction evidence="1 19">
        <text>7-phospho-2-dehydro-3-deoxy-D-arabino-heptonate = 3-dehydroquinate + phosphate</text>
        <dbReference type="Rhea" id="RHEA:21968"/>
        <dbReference type="ChEBI" id="CHEBI:32364"/>
        <dbReference type="ChEBI" id="CHEBI:43474"/>
        <dbReference type="ChEBI" id="CHEBI:58394"/>
        <dbReference type="EC" id="4.2.3.4"/>
    </reaction>
</comment>
<dbReference type="SUPFAM" id="SSF56796">
    <property type="entry name" value="Dehydroquinate synthase-like"/>
    <property type="match status" value="1"/>
</dbReference>
<dbReference type="PIRSF" id="PIRSF001455">
    <property type="entry name" value="DHQ_synth"/>
    <property type="match status" value="1"/>
</dbReference>
<dbReference type="UniPathway" id="UPA00053">
    <property type="reaction ID" value="UER00085"/>
</dbReference>
<evidence type="ECO:0000256" key="14">
    <source>
        <dbReference type="ARBA" id="ARBA00022833"/>
    </source>
</evidence>
<feature type="binding site" evidence="19">
    <location>
        <position position="251"/>
    </location>
    <ligand>
        <name>Zn(2+)</name>
        <dbReference type="ChEBI" id="CHEBI:29105"/>
    </ligand>
</feature>
<evidence type="ECO:0000256" key="11">
    <source>
        <dbReference type="ARBA" id="ARBA00022605"/>
    </source>
</evidence>
<evidence type="ECO:0000259" key="20">
    <source>
        <dbReference type="Pfam" id="PF01761"/>
    </source>
</evidence>
<evidence type="ECO:0000256" key="13">
    <source>
        <dbReference type="ARBA" id="ARBA00022741"/>
    </source>
</evidence>
<dbReference type="GO" id="GO:0008652">
    <property type="term" value="P:amino acid biosynthetic process"/>
    <property type="evidence" value="ECO:0007669"/>
    <property type="project" value="UniProtKB-KW"/>
</dbReference>
<evidence type="ECO:0000256" key="7">
    <source>
        <dbReference type="ARBA" id="ARBA00005412"/>
    </source>
</evidence>
<dbReference type="OrthoDB" id="9806583at2"/>
<keyword evidence="12 19" id="KW-0479">Metal-binding</keyword>
<evidence type="ECO:0000313" key="23">
    <source>
        <dbReference type="Proteomes" id="UP000029998"/>
    </source>
</evidence>
<keyword evidence="13 19" id="KW-0547">Nucleotide-binding</keyword>
<feature type="domain" description="3-dehydroquinate synthase C-terminal" evidence="21">
    <location>
        <begin position="185"/>
        <end position="334"/>
    </location>
</feature>
<proteinExistence type="inferred from homology"/>
<feature type="binding site" evidence="19">
    <location>
        <begin position="109"/>
        <end position="113"/>
    </location>
    <ligand>
        <name>NAD(+)</name>
        <dbReference type="ChEBI" id="CHEBI:57540"/>
    </ligand>
</feature>
<dbReference type="Proteomes" id="UP000029998">
    <property type="component" value="Unassembled WGS sequence"/>
</dbReference>
<dbReference type="NCBIfam" id="TIGR01357">
    <property type="entry name" value="aroB"/>
    <property type="match status" value="1"/>
</dbReference>
<protein>
    <recommendedName>
        <fullName evidence="9 19">3-dehydroquinate synthase</fullName>
        <shortName evidence="19">DHQS</shortName>
        <ecNumber evidence="8 19">4.2.3.4</ecNumber>
    </recommendedName>
</protein>
<accession>A0A0A0EUF4</accession>
<dbReference type="Pfam" id="PF24621">
    <property type="entry name" value="DHQS_C"/>
    <property type="match status" value="1"/>
</dbReference>
<comment type="subcellular location">
    <subcellularLocation>
        <location evidence="5 19">Cytoplasm</location>
    </subcellularLocation>
</comment>
<evidence type="ECO:0000256" key="6">
    <source>
        <dbReference type="ARBA" id="ARBA00004661"/>
    </source>
</evidence>
<evidence type="ECO:0000256" key="18">
    <source>
        <dbReference type="ARBA" id="ARBA00023285"/>
    </source>
</evidence>
<dbReference type="EMBL" id="AVPU01000012">
    <property type="protein sequence ID" value="KGM54561.1"/>
    <property type="molecule type" value="Genomic_DNA"/>
</dbReference>
<evidence type="ECO:0000256" key="12">
    <source>
        <dbReference type="ARBA" id="ARBA00022723"/>
    </source>
</evidence>
<evidence type="ECO:0000259" key="21">
    <source>
        <dbReference type="Pfam" id="PF24621"/>
    </source>
</evidence>
<comment type="similarity">
    <text evidence="7 19">Belongs to the sugar phosphate cyclases superfamily. Dehydroquinate synthase family.</text>
</comment>
<evidence type="ECO:0000256" key="2">
    <source>
        <dbReference type="ARBA" id="ARBA00001911"/>
    </source>
</evidence>
<evidence type="ECO:0000256" key="8">
    <source>
        <dbReference type="ARBA" id="ARBA00013031"/>
    </source>
</evidence>
<dbReference type="GO" id="GO:0003856">
    <property type="term" value="F:3-dehydroquinate synthase activity"/>
    <property type="evidence" value="ECO:0007669"/>
    <property type="project" value="UniProtKB-UniRule"/>
</dbReference>
<feature type="binding site" evidence="19">
    <location>
        <begin position="173"/>
        <end position="176"/>
    </location>
    <ligand>
        <name>NAD(+)</name>
        <dbReference type="ChEBI" id="CHEBI:57540"/>
    </ligand>
</feature>
<dbReference type="Gene3D" id="1.20.1090.10">
    <property type="entry name" value="Dehydroquinate synthase-like - alpha domain"/>
    <property type="match status" value="1"/>
</dbReference>
<keyword evidence="17 19" id="KW-0456">Lyase</keyword>
<feature type="binding site" evidence="19">
    <location>
        <position position="146"/>
    </location>
    <ligand>
        <name>NAD(+)</name>
        <dbReference type="ChEBI" id="CHEBI:57540"/>
    </ligand>
</feature>
<comment type="caution">
    <text evidence="22">The sequence shown here is derived from an EMBL/GenBank/DDBJ whole genome shotgun (WGS) entry which is preliminary data.</text>
</comment>
<dbReference type="FunFam" id="3.40.50.1970:FF:000007">
    <property type="entry name" value="Pentafunctional AROM polypeptide"/>
    <property type="match status" value="1"/>
</dbReference>
<dbReference type="GO" id="GO:0005737">
    <property type="term" value="C:cytoplasm"/>
    <property type="evidence" value="ECO:0007669"/>
    <property type="project" value="UniProtKB-SubCell"/>
</dbReference>
<dbReference type="InterPro" id="IPR056179">
    <property type="entry name" value="DHQS_C"/>
</dbReference>
<feature type="binding site" evidence="19">
    <location>
        <position position="155"/>
    </location>
    <ligand>
        <name>NAD(+)</name>
        <dbReference type="ChEBI" id="CHEBI:57540"/>
    </ligand>
</feature>
<feature type="binding site" evidence="19">
    <location>
        <position position="188"/>
    </location>
    <ligand>
        <name>Zn(2+)</name>
        <dbReference type="ChEBI" id="CHEBI:29105"/>
    </ligand>
</feature>
<gene>
    <name evidence="19" type="primary">aroB</name>
    <name evidence="22" type="ORF">N800_01185</name>
</gene>
<keyword evidence="23" id="KW-1185">Reference proteome</keyword>
<keyword evidence="11 19" id="KW-0028">Amino-acid biosynthesis</keyword>
<dbReference type="AlphaFoldDB" id="A0A0A0EUF4"/>
<feature type="binding site" evidence="19">
    <location>
        <position position="273"/>
    </location>
    <ligand>
        <name>Zn(2+)</name>
        <dbReference type="ChEBI" id="CHEBI:29105"/>
    </ligand>
</feature>
<keyword evidence="15 19" id="KW-0520">NAD</keyword>
<dbReference type="GO" id="GO:0009073">
    <property type="term" value="P:aromatic amino acid family biosynthetic process"/>
    <property type="evidence" value="ECO:0007669"/>
    <property type="project" value="UniProtKB-KW"/>
</dbReference>
<comment type="cofactor">
    <cofactor evidence="3">
        <name>Zn(2+)</name>
        <dbReference type="ChEBI" id="CHEBI:29105"/>
    </cofactor>
</comment>
<dbReference type="EC" id="4.2.3.4" evidence="8 19"/>
<dbReference type="eggNOG" id="COG0337">
    <property type="taxonomic scope" value="Bacteria"/>
</dbReference>
<comment type="cofactor">
    <cofactor evidence="2 19">
        <name>NAD(+)</name>
        <dbReference type="ChEBI" id="CHEBI:57540"/>
    </cofactor>
</comment>
<organism evidence="22 23">
    <name type="scientific">Lysobacter daejeonensis GH1-9</name>
    <dbReference type="NCBI Taxonomy" id="1385517"/>
    <lineage>
        <taxon>Bacteria</taxon>
        <taxon>Pseudomonadati</taxon>
        <taxon>Pseudomonadota</taxon>
        <taxon>Gammaproteobacteria</taxon>
        <taxon>Lysobacterales</taxon>
        <taxon>Lysobacteraceae</taxon>
        <taxon>Aerolutibacter</taxon>
    </lineage>
</organism>
<evidence type="ECO:0000256" key="9">
    <source>
        <dbReference type="ARBA" id="ARBA00017684"/>
    </source>
</evidence>
<keyword evidence="14 19" id="KW-0862">Zinc</keyword>
<name>A0A0A0EUF4_9GAMM</name>
<dbReference type="PANTHER" id="PTHR43622">
    <property type="entry name" value="3-DEHYDROQUINATE SYNTHASE"/>
    <property type="match status" value="1"/>
</dbReference>
<keyword evidence="16 19" id="KW-0057">Aromatic amino acid biosynthesis</keyword>
<keyword evidence="18 19" id="KW-0170">Cobalt</keyword>
<dbReference type="Pfam" id="PF01761">
    <property type="entry name" value="DHQ_synthase"/>
    <property type="match status" value="1"/>
</dbReference>
<dbReference type="InterPro" id="IPR050071">
    <property type="entry name" value="Dehydroquinate_synthase"/>
</dbReference>
<dbReference type="GO" id="GO:0000166">
    <property type="term" value="F:nucleotide binding"/>
    <property type="evidence" value="ECO:0007669"/>
    <property type="project" value="UniProtKB-KW"/>
</dbReference>
<dbReference type="GO" id="GO:0046872">
    <property type="term" value="F:metal ion binding"/>
    <property type="evidence" value="ECO:0007669"/>
    <property type="project" value="UniProtKB-KW"/>
</dbReference>
<reference evidence="22 23" key="1">
    <citation type="submission" date="2013-08" db="EMBL/GenBank/DDBJ databases">
        <title>Genome sequencing of Lysobacter.</title>
        <authorList>
            <person name="Zhang S."/>
            <person name="Wang G."/>
        </authorList>
    </citation>
    <scope>NUCLEOTIDE SEQUENCE [LARGE SCALE GENOMIC DNA]</scope>
    <source>
        <strain evidence="22 23">GH1-9</strain>
    </source>
</reference>
<dbReference type="Gene3D" id="3.40.50.1970">
    <property type="match status" value="1"/>
</dbReference>
<evidence type="ECO:0000256" key="17">
    <source>
        <dbReference type="ARBA" id="ARBA00023239"/>
    </source>
</evidence>
<dbReference type="InterPro" id="IPR030960">
    <property type="entry name" value="DHQS/DOIS_N"/>
</dbReference>
<dbReference type="InterPro" id="IPR016037">
    <property type="entry name" value="DHQ_synth_AroB"/>
</dbReference>
<evidence type="ECO:0000256" key="10">
    <source>
        <dbReference type="ARBA" id="ARBA00022490"/>
    </source>
</evidence>
<dbReference type="RefSeq" id="WP_156962923.1">
    <property type="nucleotide sequence ID" value="NZ_AVPU01000012.1"/>
</dbReference>
<feature type="binding site" evidence="19">
    <location>
        <begin position="133"/>
        <end position="134"/>
    </location>
    <ligand>
        <name>NAD(+)</name>
        <dbReference type="ChEBI" id="CHEBI:57540"/>
    </ligand>
</feature>
<evidence type="ECO:0000256" key="15">
    <source>
        <dbReference type="ARBA" id="ARBA00023027"/>
    </source>
</evidence>
<dbReference type="InterPro" id="IPR030963">
    <property type="entry name" value="DHQ_synth_fam"/>
</dbReference>
<evidence type="ECO:0000256" key="16">
    <source>
        <dbReference type="ARBA" id="ARBA00023141"/>
    </source>
</evidence>
<dbReference type="HAMAP" id="MF_00110">
    <property type="entry name" value="DHQ_synthase"/>
    <property type="match status" value="1"/>
</dbReference>
<comment type="cofactor">
    <cofactor evidence="19">
        <name>Co(2+)</name>
        <dbReference type="ChEBI" id="CHEBI:48828"/>
    </cofactor>
    <cofactor evidence="19">
        <name>Zn(2+)</name>
        <dbReference type="ChEBI" id="CHEBI:29105"/>
    </cofactor>
    <text evidence="19">Binds 1 divalent metal cation per subunit. Can use either Co(2+) or Zn(2+).</text>
</comment>
<evidence type="ECO:0000256" key="3">
    <source>
        <dbReference type="ARBA" id="ARBA00001947"/>
    </source>
</evidence>
<comment type="caution">
    <text evidence="19">Lacks conserved residue(s) required for the propagation of feature annotation.</text>
</comment>
<keyword evidence="10 19" id="KW-0963">Cytoplasm</keyword>
<evidence type="ECO:0000256" key="5">
    <source>
        <dbReference type="ARBA" id="ARBA00004496"/>
    </source>
</evidence>
<dbReference type="PANTHER" id="PTHR43622:SF7">
    <property type="entry name" value="3-DEHYDROQUINATE SYNTHASE, CHLOROPLASTIC"/>
    <property type="match status" value="1"/>
</dbReference>
<evidence type="ECO:0000313" key="22">
    <source>
        <dbReference type="EMBL" id="KGM54561.1"/>
    </source>
</evidence>
<sequence>MNTVRTVKVSGDYHYTIAIGAGLLDDAPRLAHTLRGRHVLLVSDGNVAPLYADKVEAALAAARPDLVVRRFVIPPGEQEKTLARFGECIEALAAMGATRDATVLALGGGVVGDLAGFAAACWMRGVDCVQLPTSLLAMVDSSVGGKTAVDLPAGKNLVGAFHPPRAVIADTATLHTLPERELRAGLAEVVKYGAIFDAGFLHWIEAHAESLLAGDEAALSYAIAHSCEHKADVVARDPFEHGDRAMLNFGHTFGHAIETEQGYAGTTGAGLNHGEAVAVGMVLAARLSAALGMAPDADAERLQALLQRLGLPTAIPAGLAPDALLARMQLDKKADARGLRLVLWNGAGKACIVSGVAENAVLRALAHG</sequence>
<feature type="domain" description="3-dehydroquinate synthase N-terminal" evidence="20">
    <location>
        <begin position="71"/>
        <end position="183"/>
    </location>
</feature>
<evidence type="ECO:0000256" key="19">
    <source>
        <dbReference type="HAMAP-Rule" id="MF_00110"/>
    </source>
</evidence>
<dbReference type="CDD" id="cd08195">
    <property type="entry name" value="DHQS"/>
    <property type="match status" value="1"/>
</dbReference>
<evidence type="ECO:0000256" key="4">
    <source>
        <dbReference type="ARBA" id="ARBA00003485"/>
    </source>
</evidence>
<comment type="pathway">
    <text evidence="6 19">Metabolic intermediate biosynthesis; chorismate biosynthesis; chorismate from D-erythrose 4-phosphate and phosphoenolpyruvate: step 2/7.</text>
</comment>
<evidence type="ECO:0000256" key="1">
    <source>
        <dbReference type="ARBA" id="ARBA00001393"/>
    </source>
</evidence>
<dbReference type="GO" id="GO:0009423">
    <property type="term" value="P:chorismate biosynthetic process"/>
    <property type="evidence" value="ECO:0007669"/>
    <property type="project" value="UniProtKB-UniRule"/>
</dbReference>
<comment type="function">
    <text evidence="4 19">Catalyzes the conversion of 3-deoxy-D-arabino-heptulosonate 7-phosphate (DAHP) to dehydroquinate (DHQ).</text>
</comment>
<dbReference type="STRING" id="1385517.N800_01185"/>